<reference evidence="2 3" key="1">
    <citation type="submission" date="2019-09" db="EMBL/GenBank/DDBJ databases">
        <title>Bird 10,000 Genomes (B10K) Project - Family phase.</title>
        <authorList>
            <person name="Zhang G."/>
        </authorList>
    </citation>
    <scope>NUCLEOTIDE SEQUENCE [LARGE SCALE GENOMIC DNA]</scope>
    <source>
        <strain evidence="2">B10K-UC-030-53</strain>
    </source>
</reference>
<sequence>MEIKEERSSDEARQFFPSSQLDSQREPQFTSIQTIVNEPKLEFSL</sequence>
<feature type="non-terminal residue" evidence="2">
    <location>
        <position position="45"/>
    </location>
</feature>
<evidence type="ECO:0000313" key="3">
    <source>
        <dbReference type="Proteomes" id="UP000587587"/>
    </source>
</evidence>
<feature type="compositionally biased region" description="Basic and acidic residues" evidence="1">
    <location>
        <begin position="1"/>
        <end position="13"/>
    </location>
</feature>
<protein>
    <submittedName>
        <fullName evidence="2">INP4B phosphatase</fullName>
    </submittedName>
</protein>
<name>A0A7K6XUF9_9PASE</name>
<dbReference type="Proteomes" id="UP000587587">
    <property type="component" value="Unassembled WGS sequence"/>
</dbReference>
<dbReference type="AlphaFoldDB" id="A0A7K6XUF9"/>
<feature type="region of interest" description="Disordered" evidence="1">
    <location>
        <begin position="1"/>
        <end position="33"/>
    </location>
</feature>
<gene>
    <name evidence="2" type="primary">Inpp4b_1</name>
    <name evidence="2" type="ORF">PROCAF_R05774</name>
</gene>
<organism evidence="2 3">
    <name type="scientific">Promerops cafer</name>
    <name type="common">Cape sugarbird</name>
    <dbReference type="NCBI Taxonomy" id="254652"/>
    <lineage>
        <taxon>Eukaryota</taxon>
        <taxon>Metazoa</taxon>
        <taxon>Chordata</taxon>
        <taxon>Craniata</taxon>
        <taxon>Vertebrata</taxon>
        <taxon>Euteleostomi</taxon>
        <taxon>Archelosauria</taxon>
        <taxon>Archosauria</taxon>
        <taxon>Dinosauria</taxon>
        <taxon>Saurischia</taxon>
        <taxon>Theropoda</taxon>
        <taxon>Coelurosauria</taxon>
        <taxon>Aves</taxon>
        <taxon>Neognathae</taxon>
        <taxon>Neoaves</taxon>
        <taxon>Telluraves</taxon>
        <taxon>Australaves</taxon>
        <taxon>Passeriformes</taxon>
        <taxon>Passeroidea</taxon>
        <taxon>Nectariniidae</taxon>
        <taxon>Promerops</taxon>
    </lineage>
</organism>
<comment type="caution">
    <text evidence="2">The sequence shown here is derived from an EMBL/GenBank/DDBJ whole genome shotgun (WGS) entry which is preliminary data.</text>
</comment>
<feature type="non-terminal residue" evidence="2">
    <location>
        <position position="1"/>
    </location>
</feature>
<evidence type="ECO:0000256" key="1">
    <source>
        <dbReference type="SAM" id="MobiDB-lite"/>
    </source>
</evidence>
<feature type="compositionally biased region" description="Polar residues" evidence="1">
    <location>
        <begin position="16"/>
        <end position="33"/>
    </location>
</feature>
<proteinExistence type="predicted"/>
<keyword evidence="3" id="KW-1185">Reference proteome</keyword>
<dbReference type="EMBL" id="VZSE01010904">
    <property type="protein sequence ID" value="NWX62974.1"/>
    <property type="molecule type" value="Genomic_DNA"/>
</dbReference>
<accession>A0A7K6XUF9</accession>
<evidence type="ECO:0000313" key="2">
    <source>
        <dbReference type="EMBL" id="NWX62974.1"/>
    </source>
</evidence>